<feature type="domain" description="FMN hydroxy acid dehydrogenase" evidence="3">
    <location>
        <begin position="1"/>
        <end position="160"/>
    </location>
</feature>
<evidence type="ECO:0000256" key="2">
    <source>
        <dbReference type="ARBA" id="ARBA00023002"/>
    </source>
</evidence>
<gene>
    <name evidence="4" type="primary">HAO1_7</name>
    <name evidence="4" type="ORF">OS493_038410</name>
</gene>
<dbReference type="InterPro" id="IPR037396">
    <property type="entry name" value="FMN_HAD"/>
</dbReference>
<evidence type="ECO:0000259" key="3">
    <source>
        <dbReference type="PROSITE" id="PS51349"/>
    </source>
</evidence>
<keyword evidence="5" id="KW-1185">Reference proteome</keyword>
<proteinExistence type="predicted"/>
<dbReference type="Gene3D" id="3.20.20.70">
    <property type="entry name" value="Aldolase class I"/>
    <property type="match status" value="1"/>
</dbReference>
<protein>
    <submittedName>
        <fullName evidence="4">Hydroxyacid oxidase 1</fullName>
        <ecNumber evidence="4">1.1.3.15</ecNumber>
    </submittedName>
</protein>
<dbReference type="SUPFAM" id="SSF51395">
    <property type="entry name" value="FMN-linked oxidoreductases"/>
    <property type="match status" value="1"/>
</dbReference>
<dbReference type="EC" id="1.1.3.15" evidence="4"/>
<dbReference type="InterPro" id="IPR000262">
    <property type="entry name" value="FMN-dep_DH"/>
</dbReference>
<dbReference type="InterPro" id="IPR013785">
    <property type="entry name" value="Aldolase_TIM"/>
</dbReference>
<evidence type="ECO:0000313" key="4">
    <source>
        <dbReference type="EMBL" id="KAJ7315656.1"/>
    </source>
</evidence>
<dbReference type="PANTHER" id="PTHR10578">
    <property type="entry name" value="S -2-HYDROXY-ACID OXIDASE-RELATED"/>
    <property type="match status" value="1"/>
</dbReference>
<dbReference type="AlphaFoldDB" id="A0A9W9YA09"/>
<dbReference type="OrthoDB" id="25826at2759"/>
<dbReference type="PANTHER" id="PTHR10578:SF146">
    <property type="entry name" value="OXIDASE, PUTATIVE-RELATED"/>
    <property type="match status" value="1"/>
</dbReference>
<reference evidence="4" key="1">
    <citation type="submission" date="2023-01" db="EMBL/GenBank/DDBJ databases">
        <title>Genome assembly of the deep-sea coral Lophelia pertusa.</title>
        <authorList>
            <person name="Herrera S."/>
            <person name="Cordes E."/>
        </authorList>
    </citation>
    <scope>NUCLEOTIDE SEQUENCE</scope>
    <source>
        <strain evidence="4">USNM1676648</strain>
        <tissue evidence="4">Polyp</tissue>
    </source>
</reference>
<dbReference type="PROSITE" id="PS51349">
    <property type="entry name" value="FMN_HYDROXY_ACID_DH_2"/>
    <property type="match status" value="1"/>
</dbReference>
<organism evidence="4 5">
    <name type="scientific">Desmophyllum pertusum</name>
    <dbReference type="NCBI Taxonomy" id="174260"/>
    <lineage>
        <taxon>Eukaryota</taxon>
        <taxon>Metazoa</taxon>
        <taxon>Cnidaria</taxon>
        <taxon>Anthozoa</taxon>
        <taxon>Hexacorallia</taxon>
        <taxon>Scleractinia</taxon>
        <taxon>Caryophylliina</taxon>
        <taxon>Caryophylliidae</taxon>
        <taxon>Desmophyllum</taxon>
    </lineage>
</organism>
<dbReference type="Proteomes" id="UP001163046">
    <property type="component" value="Unassembled WGS sequence"/>
</dbReference>
<keyword evidence="2 4" id="KW-0560">Oxidoreductase</keyword>
<comment type="caution">
    <text evidence="4">The sequence shown here is derived from an EMBL/GenBank/DDBJ whole genome shotgun (WGS) entry which is preliminary data.</text>
</comment>
<evidence type="ECO:0000313" key="5">
    <source>
        <dbReference type="Proteomes" id="UP001163046"/>
    </source>
</evidence>
<dbReference type="GO" id="GO:0003973">
    <property type="term" value="F:(S)-2-hydroxy-acid oxidase activity"/>
    <property type="evidence" value="ECO:0007669"/>
    <property type="project" value="UniProtKB-EC"/>
</dbReference>
<evidence type="ECO:0000256" key="1">
    <source>
        <dbReference type="ARBA" id="ARBA00001917"/>
    </source>
</evidence>
<comment type="cofactor">
    <cofactor evidence="1">
        <name>FMN</name>
        <dbReference type="ChEBI" id="CHEBI:58210"/>
    </cofactor>
</comment>
<dbReference type="EMBL" id="MU827873">
    <property type="protein sequence ID" value="KAJ7315656.1"/>
    <property type="molecule type" value="Genomic_DNA"/>
</dbReference>
<sequence>MDDLERYAAQRLDKNAFDYYSTGSGDDDTLHENRQAFKRLILRPRMLRNVSHQDISVTVLGHKLSMPICVSPTAFQGMAHPHGELATVRAVNSKDTAMGLSIYSTNSLEDVALECPNTIKFMQMQFYKDRQFMENLLKRAEKTGYKAVLLTLDMPCLWQT</sequence>
<dbReference type="Pfam" id="PF01070">
    <property type="entry name" value="FMN_dh"/>
    <property type="match status" value="1"/>
</dbReference>
<accession>A0A9W9YA09</accession>
<name>A0A9W9YA09_9CNID</name>